<reference evidence="2 3" key="1">
    <citation type="submission" date="2016-11" db="EMBL/GenBank/DDBJ databases">
        <authorList>
            <person name="Jaros S."/>
            <person name="Januszkiewicz K."/>
            <person name="Wedrychowicz H."/>
        </authorList>
    </citation>
    <scope>NUCLEOTIDE SEQUENCE [LARGE SCALE GENOMIC DNA]</scope>
    <source>
        <strain evidence="2 3">DSM 100565</strain>
    </source>
</reference>
<sequence>MFQPDPRLFDAAGCALDLAPCALDPALRVETEDGWRPLGALRPGERLHTVDGGLAPLLDLRAIPGPQDAIRVPAGVLGADAETLLSPGQAVLVGTGAAMEWLNVPVALARAEHLVGHRGIALRRARTTALVRPVFAEEECLWAAGGLRLYAPGRATLLGPDFYPLLDRAEVADILG</sequence>
<proteinExistence type="predicted"/>
<dbReference type="InterPro" id="IPR028992">
    <property type="entry name" value="Hedgehog/Intein_dom"/>
</dbReference>
<dbReference type="STRING" id="1447782.SAMN05444417_0281"/>
<accession>A0A1M6A7T5</accession>
<evidence type="ECO:0000313" key="2">
    <source>
        <dbReference type="EMBL" id="SHI32525.1"/>
    </source>
</evidence>
<protein>
    <submittedName>
        <fullName evidence="2">Hint domain-containing protein</fullName>
    </submittedName>
</protein>
<dbReference type="EMBL" id="FQYO01000001">
    <property type="protein sequence ID" value="SHI32525.1"/>
    <property type="molecule type" value="Genomic_DNA"/>
</dbReference>
<name>A0A1M6A7T5_9RHOB</name>
<keyword evidence="3" id="KW-1185">Reference proteome</keyword>
<evidence type="ECO:0000259" key="1">
    <source>
        <dbReference type="Pfam" id="PF13403"/>
    </source>
</evidence>
<dbReference type="Proteomes" id="UP000184292">
    <property type="component" value="Unassembled WGS sequence"/>
</dbReference>
<gene>
    <name evidence="2" type="ORF">SAMN05444417_0281</name>
</gene>
<dbReference type="RefSeq" id="WP_073325871.1">
    <property type="nucleotide sequence ID" value="NZ_FQYO01000001.1"/>
</dbReference>
<evidence type="ECO:0000313" key="3">
    <source>
        <dbReference type="Proteomes" id="UP000184292"/>
    </source>
</evidence>
<dbReference type="AlphaFoldDB" id="A0A1M6A7T5"/>
<feature type="domain" description="Hedgehog/Intein (Hint)" evidence="1">
    <location>
        <begin position="28"/>
        <end position="145"/>
    </location>
</feature>
<dbReference type="Pfam" id="PF13403">
    <property type="entry name" value="Hint_2"/>
    <property type="match status" value="1"/>
</dbReference>
<organism evidence="2 3">
    <name type="scientific">Wenxinia saemankumensis</name>
    <dbReference type="NCBI Taxonomy" id="1447782"/>
    <lineage>
        <taxon>Bacteria</taxon>
        <taxon>Pseudomonadati</taxon>
        <taxon>Pseudomonadota</taxon>
        <taxon>Alphaproteobacteria</taxon>
        <taxon>Rhodobacterales</taxon>
        <taxon>Roseobacteraceae</taxon>
        <taxon>Wenxinia</taxon>
    </lineage>
</organism>